<dbReference type="Gene3D" id="3.60.15.10">
    <property type="entry name" value="Ribonuclease Z/Hydroxyacylglutathione hydrolase-like"/>
    <property type="match status" value="1"/>
</dbReference>
<sequence length="281" mass="30487">MRVIPLAAGECLNLAALTQRGAAWRVQAYPAGFALLLHPSGPVLLDTGYGPQVPRLMRRWPGVLYGLITPVRLAAGGTAAAQLARLRLDIRSVKTVIVSHLHADHVGDLRAFPAARFLLDGAAYPPLRGLRGLRAVRRAFLPELLPPDFEARTDALPFAPAPAWLAPFAEAADVFEDGSVWAVRVPGHAPGMIALVVREAAAGEDGSEWTLLATDAAWSVRALREGGEVHPLAQNAFFDVQQERRSRQQLQAWLARHPRARVIVSHDIPEDRVPEARNLGA</sequence>
<accession>A0A172T758</accession>
<dbReference type="CDD" id="cd07730">
    <property type="entry name" value="metallo-hydrolase-like_MBL-fold"/>
    <property type="match status" value="1"/>
</dbReference>
<dbReference type="PANTHER" id="PTHR42978:SF2">
    <property type="entry name" value="102 KBASES UNSTABLE REGION: FROM 1 TO 119443"/>
    <property type="match status" value="1"/>
</dbReference>
<dbReference type="Pfam" id="PF00753">
    <property type="entry name" value="Lactamase_B"/>
    <property type="match status" value="1"/>
</dbReference>
<keyword evidence="4" id="KW-0378">Hydrolase</keyword>
<dbReference type="PANTHER" id="PTHR42978">
    <property type="entry name" value="QUORUM-QUENCHING LACTONASE YTNP-RELATED-RELATED"/>
    <property type="match status" value="1"/>
</dbReference>
<dbReference type="STRING" id="1182568.SU48_02790"/>
<evidence type="ECO:0000256" key="1">
    <source>
        <dbReference type="ARBA" id="ARBA00001947"/>
    </source>
</evidence>
<dbReference type="GO" id="GO:0046872">
    <property type="term" value="F:metal ion binding"/>
    <property type="evidence" value="ECO:0007669"/>
    <property type="project" value="UniProtKB-KW"/>
</dbReference>
<gene>
    <name evidence="7" type="ORF">SU48_02790</name>
</gene>
<protein>
    <recommendedName>
        <fullName evidence="6">Metallo-beta-lactamase domain-containing protein</fullName>
    </recommendedName>
</protein>
<keyword evidence="8" id="KW-1185">Reference proteome</keyword>
<dbReference type="SMART" id="SM00849">
    <property type="entry name" value="Lactamase_B"/>
    <property type="match status" value="1"/>
</dbReference>
<evidence type="ECO:0000313" key="7">
    <source>
        <dbReference type="EMBL" id="ANE42868.1"/>
    </source>
</evidence>
<dbReference type="InterPro" id="IPR036866">
    <property type="entry name" value="RibonucZ/Hydroxyglut_hydro"/>
</dbReference>
<feature type="domain" description="Metallo-beta-lactamase" evidence="6">
    <location>
        <begin position="31"/>
        <end position="266"/>
    </location>
</feature>
<proteinExistence type="inferred from homology"/>
<dbReference type="InterPro" id="IPR051013">
    <property type="entry name" value="MBL_superfamily_lactonases"/>
</dbReference>
<dbReference type="Proteomes" id="UP000077363">
    <property type="component" value="Chromosome"/>
</dbReference>
<evidence type="ECO:0000256" key="3">
    <source>
        <dbReference type="ARBA" id="ARBA00022723"/>
    </source>
</evidence>
<dbReference type="SUPFAM" id="SSF56281">
    <property type="entry name" value="Metallo-hydrolase/oxidoreductase"/>
    <property type="match status" value="1"/>
</dbReference>
<dbReference type="PATRIC" id="fig|1182568.3.peg.584"/>
<dbReference type="InterPro" id="IPR001279">
    <property type="entry name" value="Metallo-B-lactamas"/>
</dbReference>
<evidence type="ECO:0000256" key="4">
    <source>
        <dbReference type="ARBA" id="ARBA00022801"/>
    </source>
</evidence>
<organism evidence="7 8">
    <name type="scientific">Deinococcus puniceus</name>
    <dbReference type="NCBI Taxonomy" id="1182568"/>
    <lineage>
        <taxon>Bacteria</taxon>
        <taxon>Thermotogati</taxon>
        <taxon>Deinococcota</taxon>
        <taxon>Deinococci</taxon>
        <taxon>Deinococcales</taxon>
        <taxon>Deinococcaceae</taxon>
        <taxon>Deinococcus</taxon>
    </lineage>
</organism>
<evidence type="ECO:0000256" key="2">
    <source>
        <dbReference type="ARBA" id="ARBA00007749"/>
    </source>
</evidence>
<dbReference type="KEGG" id="dpu:SU48_02790"/>
<name>A0A172T758_9DEIO</name>
<dbReference type="AlphaFoldDB" id="A0A172T758"/>
<reference evidence="7 8" key="1">
    <citation type="submission" date="2015-01" db="EMBL/GenBank/DDBJ databases">
        <title>Deinococcus puniceus/DY1/ whole genome sequencing.</title>
        <authorList>
            <person name="Kim M.K."/>
            <person name="Srinivasan S."/>
            <person name="Lee J.-J."/>
        </authorList>
    </citation>
    <scope>NUCLEOTIDE SEQUENCE [LARGE SCALE GENOMIC DNA]</scope>
    <source>
        <strain evidence="7 8">DY1</strain>
    </source>
</reference>
<evidence type="ECO:0000313" key="8">
    <source>
        <dbReference type="Proteomes" id="UP000077363"/>
    </source>
</evidence>
<keyword evidence="5" id="KW-0862">Zinc</keyword>
<comment type="cofactor">
    <cofactor evidence="1">
        <name>Zn(2+)</name>
        <dbReference type="ChEBI" id="CHEBI:29105"/>
    </cofactor>
</comment>
<dbReference type="EMBL" id="CP011387">
    <property type="protein sequence ID" value="ANE42868.1"/>
    <property type="molecule type" value="Genomic_DNA"/>
</dbReference>
<keyword evidence="3" id="KW-0479">Metal-binding</keyword>
<evidence type="ECO:0000256" key="5">
    <source>
        <dbReference type="ARBA" id="ARBA00022833"/>
    </source>
</evidence>
<dbReference type="GO" id="GO:0016787">
    <property type="term" value="F:hydrolase activity"/>
    <property type="evidence" value="ECO:0007669"/>
    <property type="project" value="UniProtKB-KW"/>
</dbReference>
<comment type="similarity">
    <text evidence="2">Belongs to the metallo-beta-lactamase superfamily.</text>
</comment>
<evidence type="ECO:0000259" key="6">
    <source>
        <dbReference type="SMART" id="SM00849"/>
    </source>
</evidence>